<dbReference type="RefSeq" id="WP_167968577.1">
    <property type="nucleotide sequence ID" value="NZ_BHZG01000297.1"/>
</dbReference>
<evidence type="ECO:0008006" key="5">
    <source>
        <dbReference type="Google" id="ProtNLM"/>
    </source>
</evidence>
<proteinExistence type="predicted"/>
<feature type="chain" id="PRO_5031235251" description="Secreted protein" evidence="2">
    <location>
        <begin position="30"/>
        <end position="101"/>
    </location>
</feature>
<feature type="compositionally biased region" description="Low complexity" evidence="1">
    <location>
        <begin position="57"/>
        <end position="73"/>
    </location>
</feature>
<organism evidence="3 4">
    <name type="scientific">Streptomyces lonarensis</name>
    <dbReference type="NCBI Taxonomy" id="700599"/>
    <lineage>
        <taxon>Bacteria</taxon>
        <taxon>Bacillati</taxon>
        <taxon>Actinomycetota</taxon>
        <taxon>Actinomycetes</taxon>
        <taxon>Kitasatosporales</taxon>
        <taxon>Streptomycetaceae</taxon>
        <taxon>Streptomyces</taxon>
    </lineage>
</organism>
<dbReference type="Proteomes" id="UP000578686">
    <property type="component" value="Unassembled WGS sequence"/>
</dbReference>
<evidence type="ECO:0000256" key="2">
    <source>
        <dbReference type="SAM" id="SignalP"/>
    </source>
</evidence>
<comment type="caution">
    <text evidence="3">The sequence shown here is derived from an EMBL/GenBank/DDBJ whole genome shotgun (WGS) entry which is preliminary data.</text>
</comment>
<sequence length="101" mass="9834">MTHIRTARVVAAAASLPLALGLLGGVALANNGAVAGYGSNASVVSNIGSGVGDDNEGNSTTTQQAATGQGAANQNNTASVVGSGFTAIDQTNATVNFTNLW</sequence>
<keyword evidence="4" id="KW-1185">Reference proteome</keyword>
<feature type="signal peptide" evidence="2">
    <location>
        <begin position="1"/>
        <end position="29"/>
    </location>
</feature>
<name>A0A7X6CZ92_9ACTN</name>
<keyword evidence="2" id="KW-0732">Signal</keyword>
<dbReference type="EMBL" id="JAAVJD010000031">
    <property type="protein sequence ID" value="NJQ05292.1"/>
    <property type="molecule type" value="Genomic_DNA"/>
</dbReference>
<evidence type="ECO:0000256" key="1">
    <source>
        <dbReference type="SAM" id="MobiDB-lite"/>
    </source>
</evidence>
<protein>
    <recommendedName>
        <fullName evidence="5">Secreted protein</fullName>
    </recommendedName>
</protein>
<dbReference type="AlphaFoldDB" id="A0A7X6CZ92"/>
<gene>
    <name evidence="3" type="ORF">HCN56_06810</name>
</gene>
<accession>A0A7X6CZ92</accession>
<evidence type="ECO:0000313" key="3">
    <source>
        <dbReference type="EMBL" id="NJQ05292.1"/>
    </source>
</evidence>
<evidence type="ECO:0000313" key="4">
    <source>
        <dbReference type="Proteomes" id="UP000578686"/>
    </source>
</evidence>
<feature type="region of interest" description="Disordered" evidence="1">
    <location>
        <begin position="50"/>
        <end position="73"/>
    </location>
</feature>
<reference evidence="3 4" key="1">
    <citation type="submission" date="2020-03" db="EMBL/GenBank/DDBJ databases">
        <title>Draft genome of Streptomyces sp. ventii, isolated from the Axial Seamount in the Pacific Ocean, and resequencing of the two type strains Streptomyces lonarensis strain NCL 716 and Streptomyces bohaiensis strain 11A07.</title>
        <authorList>
            <person name="Loughran R.M."/>
            <person name="Pfannmuller K.M."/>
            <person name="Wasson B.J."/>
            <person name="Deadmond M.C."/>
            <person name="Paddock B.E."/>
            <person name="Koyack M.J."/>
            <person name="Gallegos D.A."/>
            <person name="Mitchell E.A."/>
            <person name="Ushijima B."/>
            <person name="Saw J.H."/>
            <person name="Mcphail K.L."/>
            <person name="Videau P."/>
        </authorList>
    </citation>
    <scope>NUCLEOTIDE SEQUENCE [LARGE SCALE GENOMIC DNA]</scope>
    <source>
        <strain evidence="3 4">NCL716</strain>
    </source>
</reference>